<name>S7N392_MYOBR</name>
<protein>
    <submittedName>
        <fullName evidence="1">Ferritin light chain 2</fullName>
    </submittedName>
</protein>
<sequence>MGSQISQHYSTQVEAAVNRLANLHLRGPLHLPLSGLLLQRDNAAVEGVGHFCEKAEEKAEGAK</sequence>
<reference evidence="1 2" key="1">
    <citation type="journal article" date="2013" name="Nat. Commun.">
        <title>Genome analysis reveals insights into physiology and longevity of the Brandt's bat Myotis brandtii.</title>
        <authorList>
            <person name="Seim I."/>
            <person name="Fang X."/>
            <person name="Xiong Z."/>
            <person name="Lobanov A.V."/>
            <person name="Huang Z."/>
            <person name="Ma S."/>
            <person name="Feng Y."/>
            <person name="Turanov A.A."/>
            <person name="Zhu Y."/>
            <person name="Lenz T.L."/>
            <person name="Gerashchenko M.V."/>
            <person name="Fan D."/>
            <person name="Hee Yim S."/>
            <person name="Yao X."/>
            <person name="Jordan D."/>
            <person name="Xiong Y."/>
            <person name="Ma Y."/>
            <person name="Lyapunov A.N."/>
            <person name="Chen G."/>
            <person name="Kulakova O.I."/>
            <person name="Sun Y."/>
            <person name="Lee S.G."/>
            <person name="Bronson R.T."/>
            <person name="Moskalev A.A."/>
            <person name="Sunyaev S.R."/>
            <person name="Zhang G."/>
            <person name="Krogh A."/>
            <person name="Wang J."/>
            <person name="Gladyshev V.N."/>
        </authorList>
    </citation>
    <scope>NUCLEOTIDE SEQUENCE [LARGE SCALE GENOMIC DNA]</scope>
</reference>
<dbReference type="AlphaFoldDB" id="S7N392"/>
<evidence type="ECO:0000313" key="2">
    <source>
        <dbReference type="Proteomes" id="UP000052978"/>
    </source>
</evidence>
<accession>S7N392</accession>
<dbReference type="InterPro" id="IPR012347">
    <property type="entry name" value="Ferritin-like"/>
</dbReference>
<gene>
    <name evidence="1" type="ORF">D623_10031739</name>
</gene>
<dbReference type="SUPFAM" id="SSF47240">
    <property type="entry name" value="Ferritin-like"/>
    <property type="match status" value="1"/>
</dbReference>
<evidence type="ECO:0000313" key="1">
    <source>
        <dbReference type="EMBL" id="EPQ11499.1"/>
    </source>
</evidence>
<keyword evidence="2" id="KW-1185">Reference proteome</keyword>
<organism evidence="1 2">
    <name type="scientific">Myotis brandtii</name>
    <name type="common">Brandt's bat</name>
    <dbReference type="NCBI Taxonomy" id="109478"/>
    <lineage>
        <taxon>Eukaryota</taxon>
        <taxon>Metazoa</taxon>
        <taxon>Chordata</taxon>
        <taxon>Craniata</taxon>
        <taxon>Vertebrata</taxon>
        <taxon>Euteleostomi</taxon>
        <taxon>Mammalia</taxon>
        <taxon>Eutheria</taxon>
        <taxon>Laurasiatheria</taxon>
        <taxon>Chiroptera</taxon>
        <taxon>Yangochiroptera</taxon>
        <taxon>Vespertilionidae</taxon>
        <taxon>Myotis</taxon>
    </lineage>
</organism>
<dbReference type="Gene3D" id="1.20.1260.10">
    <property type="match status" value="1"/>
</dbReference>
<proteinExistence type="predicted"/>
<dbReference type="InterPro" id="IPR009078">
    <property type="entry name" value="Ferritin-like_SF"/>
</dbReference>
<dbReference type="EMBL" id="KE163302">
    <property type="protein sequence ID" value="EPQ11499.1"/>
    <property type="molecule type" value="Genomic_DNA"/>
</dbReference>
<dbReference type="Proteomes" id="UP000052978">
    <property type="component" value="Unassembled WGS sequence"/>
</dbReference>